<keyword evidence="1" id="KW-0805">Transcription regulation</keyword>
<dbReference type="EMBL" id="JACHDS010000001">
    <property type="protein sequence ID" value="MBB6172811.1"/>
    <property type="molecule type" value="Genomic_DNA"/>
</dbReference>
<evidence type="ECO:0000256" key="4">
    <source>
        <dbReference type="PROSITE-ProRule" id="PRU00335"/>
    </source>
</evidence>
<feature type="domain" description="HTH tetR-type" evidence="5">
    <location>
        <begin position="16"/>
        <end position="74"/>
    </location>
</feature>
<evidence type="ECO:0000313" key="7">
    <source>
        <dbReference type="Proteomes" id="UP000546642"/>
    </source>
</evidence>
<dbReference type="GO" id="GO:0000976">
    <property type="term" value="F:transcription cis-regulatory region binding"/>
    <property type="evidence" value="ECO:0007669"/>
    <property type="project" value="TreeGrafter"/>
</dbReference>
<dbReference type="InterPro" id="IPR009057">
    <property type="entry name" value="Homeodomain-like_sf"/>
</dbReference>
<organism evidence="6 7">
    <name type="scientific">Nocardiopsis mwathae</name>
    <dbReference type="NCBI Taxonomy" id="1472723"/>
    <lineage>
        <taxon>Bacteria</taxon>
        <taxon>Bacillati</taxon>
        <taxon>Actinomycetota</taxon>
        <taxon>Actinomycetes</taxon>
        <taxon>Streptosporangiales</taxon>
        <taxon>Nocardiopsidaceae</taxon>
        <taxon>Nocardiopsis</taxon>
    </lineage>
</organism>
<accession>A0A7W9YKE4</accession>
<protein>
    <submittedName>
        <fullName evidence="6">AcrR family transcriptional regulator</fullName>
    </submittedName>
</protein>
<dbReference type="InterPro" id="IPR001647">
    <property type="entry name" value="HTH_TetR"/>
</dbReference>
<dbReference type="AlphaFoldDB" id="A0A7W9YKE4"/>
<dbReference type="InterPro" id="IPR050109">
    <property type="entry name" value="HTH-type_TetR-like_transc_reg"/>
</dbReference>
<dbReference type="Pfam" id="PF00440">
    <property type="entry name" value="TetR_N"/>
    <property type="match status" value="1"/>
</dbReference>
<keyword evidence="3" id="KW-0804">Transcription</keyword>
<dbReference type="PANTHER" id="PTHR30055:SF234">
    <property type="entry name" value="HTH-TYPE TRANSCRIPTIONAL REGULATOR BETI"/>
    <property type="match status" value="1"/>
</dbReference>
<sequence>MVVKNEPVAGQSRTRARTRRAILDAAVLVLGQDASATMSAVAERAGVARSTLQRYFPDRESLTSALAEYATERIHEAVRSARIGDGTAAEALNRLVSEYFDTYELVFLAFTSDDDWAASADDEPDESDAALAELVERGHADGTIDPRLSPAWMGQFVWAMLYAAGMHVRSGAAAKHEALTQCLYTLRKAVAVPETS</sequence>
<keyword evidence="2 4" id="KW-0238">DNA-binding</keyword>
<evidence type="ECO:0000313" key="6">
    <source>
        <dbReference type="EMBL" id="MBB6172811.1"/>
    </source>
</evidence>
<name>A0A7W9YKE4_9ACTN</name>
<dbReference type="GO" id="GO:0003700">
    <property type="term" value="F:DNA-binding transcription factor activity"/>
    <property type="evidence" value="ECO:0007669"/>
    <property type="project" value="TreeGrafter"/>
</dbReference>
<gene>
    <name evidence="6" type="ORF">HNR23_002871</name>
</gene>
<keyword evidence="7" id="KW-1185">Reference proteome</keyword>
<dbReference type="RefSeq" id="WP_221308116.1">
    <property type="nucleotide sequence ID" value="NZ_JACHDS010000001.1"/>
</dbReference>
<comment type="caution">
    <text evidence="6">The sequence shown here is derived from an EMBL/GenBank/DDBJ whole genome shotgun (WGS) entry which is preliminary data.</text>
</comment>
<evidence type="ECO:0000256" key="3">
    <source>
        <dbReference type="ARBA" id="ARBA00023163"/>
    </source>
</evidence>
<dbReference type="InterPro" id="IPR036271">
    <property type="entry name" value="Tet_transcr_reg_TetR-rel_C_sf"/>
</dbReference>
<dbReference type="Proteomes" id="UP000546642">
    <property type="component" value="Unassembled WGS sequence"/>
</dbReference>
<feature type="DNA-binding region" description="H-T-H motif" evidence="4">
    <location>
        <begin position="37"/>
        <end position="56"/>
    </location>
</feature>
<dbReference type="PROSITE" id="PS50977">
    <property type="entry name" value="HTH_TETR_2"/>
    <property type="match status" value="1"/>
</dbReference>
<evidence type="ECO:0000259" key="5">
    <source>
        <dbReference type="PROSITE" id="PS50977"/>
    </source>
</evidence>
<dbReference type="SUPFAM" id="SSF48498">
    <property type="entry name" value="Tetracyclin repressor-like, C-terminal domain"/>
    <property type="match status" value="1"/>
</dbReference>
<dbReference type="Gene3D" id="1.10.357.10">
    <property type="entry name" value="Tetracycline Repressor, domain 2"/>
    <property type="match status" value="1"/>
</dbReference>
<dbReference type="SUPFAM" id="SSF46689">
    <property type="entry name" value="Homeodomain-like"/>
    <property type="match status" value="1"/>
</dbReference>
<reference evidence="6 7" key="1">
    <citation type="submission" date="2020-08" db="EMBL/GenBank/DDBJ databases">
        <title>Sequencing the genomes of 1000 actinobacteria strains.</title>
        <authorList>
            <person name="Klenk H.-P."/>
        </authorList>
    </citation>
    <scope>NUCLEOTIDE SEQUENCE [LARGE SCALE GENOMIC DNA]</scope>
    <source>
        <strain evidence="6 7">DSM 46659</strain>
    </source>
</reference>
<evidence type="ECO:0000256" key="1">
    <source>
        <dbReference type="ARBA" id="ARBA00023015"/>
    </source>
</evidence>
<dbReference type="PANTHER" id="PTHR30055">
    <property type="entry name" value="HTH-TYPE TRANSCRIPTIONAL REGULATOR RUTR"/>
    <property type="match status" value="1"/>
</dbReference>
<proteinExistence type="predicted"/>
<evidence type="ECO:0000256" key="2">
    <source>
        <dbReference type="ARBA" id="ARBA00023125"/>
    </source>
</evidence>